<dbReference type="Proteomes" id="UP000215374">
    <property type="component" value="Chromosome 1"/>
</dbReference>
<dbReference type="HOGENOM" id="CLU_031285_12_3_11"/>
<organism evidence="5 7">
    <name type="scientific">Corynebacterium imitans</name>
    <dbReference type="NCBI Taxonomy" id="156978"/>
    <lineage>
        <taxon>Bacteria</taxon>
        <taxon>Bacillati</taxon>
        <taxon>Actinomycetota</taxon>
        <taxon>Actinomycetes</taxon>
        <taxon>Mycobacteriales</taxon>
        <taxon>Corynebacteriaceae</taxon>
        <taxon>Corynebacterium</taxon>
    </lineage>
</organism>
<evidence type="ECO:0000256" key="1">
    <source>
        <dbReference type="ARBA" id="ARBA00008520"/>
    </source>
</evidence>
<evidence type="ECO:0000313" key="6">
    <source>
        <dbReference type="EMBL" id="SNV52090.1"/>
    </source>
</evidence>
<comment type="similarity">
    <text evidence="1">Belongs to the bacterial solute-binding protein 1 family.</text>
</comment>
<dbReference type="eggNOG" id="COG1653">
    <property type="taxonomic scope" value="Bacteria"/>
</dbReference>
<dbReference type="EMBL" id="LT906467">
    <property type="protein sequence ID" value="SNV52090.1"/>
    <property type="molecule type" value="Genomic_DNA"/>
</dbReference>
<evidence type="ECO:0000313" key="8">
    <source>
        <dbReference type="Proteomes" id="UP000215374"/>
    </source>
</evidence>
<dbReference type="InterPro" id="IPR006059">
    <property type="entry name" value="SBP"/>
</dbReference>
<proteinExistence type="inferred from homology"/>
<keyword evidence="7" id="KW-1185">Reference proteome</keyword>
<name>A0A076NQR2_9CORY</name>
<evidence type="ECO:0000256" key="4">
    <source>
        <dbReference type="SAM" id="SignalP"/>
    </source>
</evidence>
<dbReference type="InterPro" id="IPR050490">
    <property type="entry name" value="Bact_solute-bd_prot1"/>
</dbReference>
<reference evidence="6 8" key="2">
    <citation type="submission" date="2017-06" db="EMBL/GenBank/DDBJ databases">
        <authorList>
            <consortium name="Pathogen Informatics"/>
        </authorList>
    </citation>
    <scope>NUCLEOTIDE SEQUENCE [LARGE SCALE GENOMIC DNA]</scope>
    <source>
        <strain evidence="6 8">NCTC13015</strain>
    </source>
</reference>
<dbReference type="RefSeq" id="WP_095066736.1">
    <property type="nucleotide sequence ID" value="NZ_CP009211.1"/>
</dbReference>
<accession>A0A076NQR2</accession>
<dbReference type="AlphaFoldDB" id="A0A076NQR2"/>
<keyword evidence="2" id="KW-0813">Transport</keyword>
<keyword evidence="3 4" id="KW-0732">Signal</keyword>
<dbReference type="Pfam" id="PF13416">
    <property type="entry name" value="SBP_bac_8"/>
    <property type="match status" value="1"/>
</dbReference>
<dbReference type="OrthoDB" id="9763054at2"/>
<feature type="chain" id="PRO_5038207165" evidence="4">
    <location>
        <begin position="28"/>
        <end position="451"/>
    </location>
</feature>
<protein>
    <submittedName>
        <fullName evidence="5">ABC transporter substrate-binding protein</fullName>
    </submittedName>
    <submittedName>
        <fullName evidence="6">ABC-type transporter, periplasmic component</fullName>
    </submittedName>
</protein>
<dbReference type="EMBL" id="CP009211">
    <property type="protein sequence ID" value="AIJ34496.1"/>
    <property type="molecule type" value="Genomic_DNA"/>
</dbReference>
<dbReference type="KEGG" id="cii:CIMIT_11960"/>
<dbReference type="PANTHER" id="PTHR43649">
    <property type="entry name" value="ARABINOSE-BINDING PROTEIN-RELATED"/>
    <property type="match status" value="1"/>
</dbReference>
<dbReference type="PANTHER" id="PTHR43649:SF34">
    <property type="entry name" value="ABC TRANSPORTER PERIPLASMIC-BINDING PROTEIN YCJN-RELATED"/>
    <property type="match status" value="1"/>
</dbReference>
<dbReference type="STRING" id="156978.CIMIT_11960"/>
<evidence type="ECO:0000256" key="3">
    <source>
        <dbReference type="ARBA" id="ARBA00022729"/>
    </source>
</evidence>
<evidence type="ECO:0000256" key="2">
    <source>
        <dbReference type="ARBA" id="ARBA00022448"/>
    </source>
</evidence>
<dbReference type="PROSITE" id="PS51257">
    <property type="entry name" value="PROKAR_LIPOPROTEIN"/>
    <property type="match status" value="1"/>
</dbReference>
<reference evidence="5 7" key="1">
    <citation type="submission" date="2014-08" db="EMBL/GenBank/DDBJ databases">
        <title>Complete genome sequence of Corynebacterium imitans DSM 44264, isolated from a five-month-old boy with suspected pharyngeal diphtheria.</title>
        <authorList>
            <person name="Mollmann S."/>
            <person name="Albersmeier A."/>
            <person name="Ruckert C."/>
            <person name="Tauch A."/>
        </authorList>
    </citation>
    <scope>NUCLEOTIDE SEQUENCE [LARGE SCALE GENOMIC DNA]</scope>
    <source>
        <strain evidence="5 7">DSM 44264</strain>
    </source>
</reference>
<feature type="signal peptide" evidence="4">
    <location>
        <begin position="1"/>
        <end position="27"/>
    </location>
</feature>
<dbReference type="Proteomes" id="UP000028780">
    <property type="component" value="Chromosome"/>
</dbReference>
<dbReference type="SUPFAM" id="SSF53850">
    <property type="entry name" value="Periplasmic binding protein-like II"/>
    <property type="match status" value="1"/>
</dbReference>
<dbReference type="Gene3D" id="3.40.190.10">
    <property type="entry name" value="Periplasmic binding protein-like II"/>
    <property type="match status" value="2"/>
</dbReference>
<evidence type="ECO:0000313" key="7">
    <source>
        <dbReference type="Proteomes" id="UP000028780"/>
    </source>
</evidence>
<sequence length="451" mass="50298">MSTRVSKARRVVASVATVMLASISMVACGTNNGPNVYYLNFKPEQAEQFKAIAEEYTAETGIPVKVVTAASGSYMQTLKAEMAKSNAPTLFQINGQEGYGIWKDYLADISDYEVVEALNEDAQPITDKDGSVRGFPFAMEGFGILYNEEIFDRYFALPDPAVASMDEINNFGALKAVAEDMQGKKEELGIDGAFAVTSLIAGEEWRWTNHLMNGPYHYEILDRDINEFQDMPTIDFTYGDNFKQLFDLYLQNSTTKPALAASRATSDSMAEFATGKAAMVQNGNWAWSQIAGDASNVVKEDKIKFMPMYMGLPNEENVGLNVGTENYLAVNNKASEEDQQATRDFLTWLFLSERGKELVVDDLSFIAPFTNYSPEDVPDDPLARQVQAALSDTETEAIPWDFQFSPNQQFRDLYGQNLAQYAIGNMSWDDVVAKLKVDWEYEMANQIALLD</sequence>
<gene>
    <name evidence="6" type="primary">AmyE</name>
    <name evidence="5" type="ORF">CIMIT_11960</name>
    <name evidence="6" type="ORF">SAMEA4535761_00025</name>
</gene>
<evidence type="ECO:0000313" key="5">
    <source>
        <dbReference type="EMBL" id="AIJ34496.1"/>
    </source>
</evidence>